<evidence type="ECO:0000313" key="10">
    <source>
        <dbReference type="EMBL" id="GAA5176737.1"/>
    </source>
</evidence>
<dbReference type="InterPro" id="IPR001853">
    <property type="entry name" value="DSBA-like_thioredoxin_dom"/>
</dbReference>
<dbReference type="PROSITE" id="PS00194">
    <property type="entry name" value="THIOREDOXIN_1"/>
    <property type="match status" value="1"/>
</dbReference>
<dbReference type="CDD" id="cd03019">
    <property type="entry name" value="DsbA_DsbA"/>
    <property type="match status" value="1"/>
</dbReference>
<evidence type="ECO:0000256" key="3">
    <source>
        <dbReference type="ARBA" id="ARBA00022729"/>
    </source>
</evidence>
<evidence type="ECO:0000256" key="2">
    <source>
        <dbReference type="ARBA" id="ARBA00005791"/>
    </source>
</evidence>
<name>A0ABP9RG50_9GAMM</name>
<reference evidence="11" key="1">
    <citation type="journal article" date="2019" name="Int. J. Syst. Evol. Microbiol.">
        <title>The Global Catalogue of Microorganisms (GCM) 10K type strain sequencing project: providing services to taxonomists for standard genome sequencing and annotation.</title>
        <authorList>
            <consortium name="The Broad Institute Genomics Platform"/>
            <consortium name="The Broad Institute Genome Sequencing Center for Infectious Disease"/>
            <person name="Wu L."/>
            <person name="Ma J."/>
        </authorList>
    </citation>
    <scope>NUCLEOTIDE SEQUENCE [LARGE SCALE GENOMIC DNA]</scope>
    <source>
        <strain evidence="11">JCM 18472</strain>
    </source>
</reference>
<protein>
    <recommendedName>
        <fullName evidence="7">Thiol:disulfide interchange protein</fullName>
    </recommendedName>
</protein>
<dbReference type="EMBL" id="BAABKI010000023">
    <property type="protein sequence ID" value="GAA5176737.1"/>
    <property type="molecule type" value="Genomic_DNA"/>
</dbReference>
<dbReference type="PANTHER" id="PTHR35891">
    <property type="entry name" value="THIOL:DISULFIDE INTERCHANGE PROTEIN DSBA"/>
    <property type="match status" value="1"/>
</dbReference>
<dbReference type="RefSeq" id="WP_031384939.1">
    <property type="nucleotide sequence ID" value="NZ_BAABKI010000023.1"/>
</dbReference>
<evidence type="ECO:0000256" key="1">
    <source>
        <dbReference type="ARBA" id="ARBA00004418"/>
    </source>
</evidence>
<feature type="signal peptide" evidence="8">
    <location>
        <begin position="1"/>
        <end position="20"/>
    </location>
</feature>
<comment type="caution">
    <text evidence="10">The sequence shown here is derived from an EMBL/GenBank/DDBJ whole genome shotgun (WGS) entry which is preliminary data.</text>
</comment>
<dbReference type="InterPro" id="IPR036249">
    <property type="entry name" value="Thioredoxin-like_sf"/>
</dbReference>
<evidence type="ECO:0000256" key="8">
    <source>
        <dbReference type="SAM" id="SignalP"/>
    </source>
</evidence>
<feature type="chain" id="PRO_5046769336" description="Thiol:disulfide interchange protein" evidence="8">
    <location>
        <begin position="21"/>
        <end position="210"/>
    </location>
</feature>
<dbReference type="Proteomes" id="UP001500074">
    <property type="component" value="Unassembled WGS sequence"/>
</dbReference>
<dbReference type="Pfam" id="PF01323">
    <property type="entry name" value="DSBA"/>
    <property type="match status" value="1"/>
</dbReference>
<keyword evidence="4 7" id="KW-0574">Periplasm</keyword>
<dbReference type="Gene3D" id="3.40.30.10">
    <property type="entry name" value="Glutaredoxin"/>
    <property type="match status" value="1"/>
</dbReference>
<evidence type="ECO:0000256" key="6">
    <source>
        <dbReference type="ARBA" id="ARBA00023284"/>
    </source>
</evidence>
<dbReference type="InterPro" id="IPR017937">
    <property type="entry name" value="Thioredoxin_CS"/>
</dbReference>
<comment type="similarity">
    <text evidence="2">Belongs to the thioredoxin family. DsbA subfamily.</text>
</comment>
<evidence type="ECO:0000256" key="5">
    <source>
        <dbReference type="ARBA" id="ARBA00023157"/>
    </source>
</evidence>
<dbReference type="PROSITE" id="PS51352">
    <property type="entry name" value="THIOREDOXIN_2"/>
    <property type="match status" value="1"/>
</dbReference>
<keyword evidence="11" id="KW-1185">Reference proteome</keyword>
<keyword evidence="6" id="KW-0676">Redox-active center</keyword>
<keyword evidence="5 7" id="KW-1015">Disulfide bond</keyword>
<keyword evidence="3 8" id="KW-0732">Signal</keyword>
<dbReference type="InterPro" id="IPR023205">
    <property type="entry name" value="DsbA/DsbL"/>
</dbReference>
<evidence type="ECO:0000313" key="11">
    <source>
        <dbReference type="Proteomes" id="UP001500074"/>
    </source>
</evidence>
<organism evidence="10 11">
    <name type="scientific">Modicisalibacter zincidurans</name>
    <dbReference type="NCBI Taxonomy" id="1178777"/>
    <lineage>
        <taxon>Bacteria</taxon>
        <taxon>Pseudomonadati</taxon>
        <taxon>Pseudomonadota</taxon>
        <taxon>Gammaproteobacteria</taxon>
        <taxon>Oceanospirillales</taxon>
        <taxon>Halomonadaceae</taxon>
        <taxon>Modicisalibacter</taxon>
    </lineage>
</organism>
<dbReference type="InterPro" id="IPR050824">
    <property type="entry name" value="Thiol_disulfide_DsbA"/>
</dbReference>
<evidence type="ECO:0000256" key="7">
    <source>
        <dbReference type="PIRNR" id="PIRNR001488"/>
    </source>
</evidence>
<evidence type="ECO:0000259" key="9">
    <source>
        <dbReference type="PROSITE" id="PS51352"/>
    </source>
</evidence>
<dbReference type="InterPro" id="IPR013766">
    <property type="entry name" value="Thioredoxin_domain"/>
</dbReference>
<accession>A0ABP9RG50</accession>
<feature type="domain" description="Thioredoxin" evidence="9">
    <location>
        <begin position="10"/>
        <end position="148"/>
    </location>
</feature>
<gene>
    <name evidence="10" type="ORF">GCM10023342_22890</name>
</gene>
<dbReference type="PIRSF" id="PIRSF001488">
    <property type="entry name" value="Tdi_protein"/>
    <property type="match status" value="1"/>
</dbReference>
<dbReference type="SUPFAM" id="SSF52833">
    <property type="entry name" value="Thioredoxin-like"/>
    <property type="match status" value="1"/>
</dbReference>
<proteinExistence type="inferred from homology"/>
<dbReference type="PANTHER" id="PTHR35891:SF3">
    <property type="entry name" value="THIOL:DISULFIDE INTERCHANGE PROTEIN DSBL"/>
    <property type="match status" value="1"/>
</dbReference>
<sequence>MLKPWIAAVAGLGLSSLVMAASPVAGKEYKVLDTSVETSVDEGQIEVIEVFWYGCPYCYKLEEPLNAWVDELPDDVTFQRLPATMSDTWTAHARAFYAAQQLGILDQVHSDFFDAIQQQGQRLTDTDDIAAFFSDYAVSEADAKEALSSFGVKSQINQAYAKMRAYELMGVPALVVDGQYVVTPRTAGSLEEMPQIAGALIDKVRQERSE</sequence>
<evidence type="ECO:0000256" key="4">
    <source>
        <dbReference type="ARBA" id="ARBA00022764"/>
    </source>
</evidence>
<comment type="subcellular location">
    <subcellularLocation>
        <location evidence="1 7">Periplasm</location>
    </subcellularLocation>
</comment>